<keyword evidence="3 7" id="KW-0067">ATP-binding</keyword>
<dbReference type="PANTHER" id="PTHR37739">
    <property type="entry name" value="KINESIN-LIKE PROTEIN KIN-12D"/>
    <property type="match status" value="1"/>
</dbReference>
<feature type="binding site" evidence="7">
    <location>
        <begin position="283"/>
        <end position="290"/>
    </location>
    <ligand>
        <name>ATP</name>
        <dbReference type="ChEBI" id="CHEBI:30616"/>
    </ligand>
</feature>
<dbReference type="GO" id="GO:0007018">
    <property type="term" value="P:microtubule-based movement"/>
    <property type="evidence" value="ECO:0007669"/>
    <property type="project" value="InterPro"/>
</dbReference>
<feature type="coiled-coil region" evidence="8">
    <location>
        <begin position="816"/>
        <end position="843"/>
    </location>
</feature>
<comment type="caution">
    <text evidence="11">The sequence shown here is derived from an EMBL/GenBank/DDBJ whole genome shotgun (WGS) entry which is preliminary data.</text>
</comment>
<keyword evidence="2 7" id="KW-0547">Nucleotide-binding</keyword>
<feature type="coiled-coil region" evidence="8">
    <location>
        <begin position="1568"/>
        <end position="1613"/>
    </location>
</feature>
<feature type="coiled-coil region" evidence="8">
    <location>
        <begin position="546"/>
        <end position="573"/>
    </location>
</feature>
<evidence type="ECO:0000313" key="11">
    <source>
        <dbReference type="EMBL" id="KAJ3685500.1"/>
    </source>
</evidence>
<evidence type="ECO:0000256" key="9">
    <source>
        <dbReference type="SAM" id="MobiDB-lite"/>
    </source>
</evidence>
<dbReference type="GO" id="GO:0005524">
    <property type="term" value="F:ATP binding"/>
    <property type="evidence" value="ECO:0007669"/>
    <property type="project" value="UniProtKB-UniRule"/>
</dbReference>
<feature type="coiled-coil region" evidence="8">
    <location>
        <begin position="1716"/>
        <end position="1743"/>
    </location>
</feature>
<sequence length="2524" mass="287579">MMKDFRSLRRNSSSNGNNENTPLDASETLNPVTDTDPLRPPFNPIQDPAPISRRKPESVVTPSKNVPFRTPEKSAPSVSKNRFGWAPADNSEETSYNMSTHLPPLSRYGTGACTVTPRTFKITSGKASSLHSESNSTHSTPSKSVTKPSYGLSGSRPPLSAGIRSGLMKVLPSYAGPVTIVDTPDVPHFELREDPSFWLDHNVQVVIRVRPLNSNEKSLCGFNRCLKQESSQTITWIGQPETRFMFDYVACETINQEMLFRVAGLPMVENCMSGYNSCMFAYGQTGSGKTHTMLGEISDLDVRPSPDRGMTPRIFEFLFARIRAEEESRRDEKLRYNCKCSFLEIYNEQITDLLDPSSTNLLLREDVQKGVYVENLTEFKVDSVHDILSLIIQGSANRRVAATNMNRESSRSHSVFTCVIESHWEKDNTTNFRFARLNLVDLAGSERQKTSGAEGERLKEAASINKSLSTLGHVIMVLSDLANGKQKHVPYRDSRLTFLLQDSLGGNSKTMIIANVSPSMCSASETLSTLKFAQRARLIQNNAMVNEDTSGDVLALQRQIRLLKEEVSLLKRQTAQRATLLHMDNSGGSDDKISDTSSVEKMEDVVGPANAHKRLSNGFSKSIRLSDKQWKSLEATLAGALRRERVAETTIKQLEAEIEQLNRLVRQREDDTRCTKMMLKFREDKINRMEDLVKGEISPDLYLVEDNKALTKEIELLRTRVDRNPEVTRFALENIRLLDQIRRYQDFYEEGERDLLTNEVSQLRNQLMHLLDGKPELEQQHKLATENQELEDLHATKSDANAGSFSSELKRTSEELERCRKDLQDCLDVNENLRREIMDLKSKLRFTKYGKDNEPNEEIEPKNCEEVLNLQLELDILKAILEEEKSAHLQNGEKTIELETELRNAKSVIESLESQIIILMKELEEVRERNISKKTEPRRLSLKHLEKEDSPLNIKLKKMQASIDLARSLKHVPESPLERERDEVRKQAEVATAEVIVCLQEELAASQERVEELEIEQVELRAQLDALGRAKEESEREWEVLAREIANVMSDGNTALDTVFDDIGTISGGFWQKDWVGSQIGNLARGICERDELIEELNNCLEDAQRVSCDLEWKLRSLRGATLAITEAHQQENREKDIEISMLEEELSQIYLEKEVLLGFWSSVQVEVHKVKLLNVELQNKENKMGIAMSEILGDVSKARSVLEVFKAEAGDTHESKPLLTSDKLIDGEIVTSDEILQRSSLIIRLRSEIKDLIYSLDEVRDLVTSRMDVKGKALLDQMQSLASMEDLQTEVLRLETDFRHKEREFQVRMLEMERKMHELETVVAAANSSWHETREDLELELRETRTLATQKTLEASNLLERIEETQETILEADATVNALMHANEGLKVQVENYQQAERLLSNQVQSLTTSLDVMEREFKLISDFVTELEKGFRHVQSSVSQKLESVSSDINQVKLGFNHDVSMARELLEGTWLEIIRKDCALSVLNLCQMGILLERVTGLTAENSFLQKGINASNSLISSLRENNLKAKTELELCSVIKGKLLADITKSFNRISKKEEETDEMKLRVNFFELKIQELQLQEEKMLEKSNAMHEELRCLVRELESNKQHELEAALWEKELILQQMGKLTTERNVLSGVVEDVGMEATLRLIDWQLSLLENEMLRDELREFKTNEEVVSLQINKIKNESDVLRRVSEEMGMQATLKMVDLQLSLLGNMMLEDELQKSRRNHEILLNENSNLRDAVNSSDLFIITMQQDVHSKIRVIDSLKSELLAIQTSKEIAEVGGHLQRIFHSIDQNIDLVSYKINKDFVEQMNTVSKFACELEAMEQLLGKLKAQNSYLLSELSRREQLSEGLLFDLRLLQESASAAKEENEEEINELTNAVEILKSELEDRNGEIEALLSEIGEKDHIMESLGCEISELKSRLESLNGGTKELEDKLCEKNWVVAKLEEELLANSNLIREKSCCIEELSGHLTRLNGELTMANALAEENEAVATEARQIAEERKVYAEEKEEEVKLLENSIQELEATICALESKVDMVREEADKQQVERELLEAELHQVRKQLGDTCGGDVKNQIIELKKNIEILEKELSDKEAEVAQCKGHISELNMHAEAQAREYKQKFRELEAMAQQVKSIESTAPAGPGGSTNQTKNKGTGSPFKGRGSGSPFKCIGLGIIQQMNSEKDEDITALKRQIEELESLASSRQKEIFMLNTRLAAAESMTHDVIRDLLGVKMDMTSYASTLDNCQKISLKEMDFVSGQETEEKEQEIKKLKMRLSVFIEERQGWIDEINQRQTEILAARVTAEKLRQRERLLLTENEMLKCENENYKNKVVQLEDEMQRVPTQHNLHLRIHHHAKTKEENNILRKENENLHTKLEKTESILQHVKEELARYRASNGIDPYLNIEDEEQLRRNLQESEDNRLQLAERLMEMCTSVLKVAGFTDREVNSSPDAAKAALDCLRDRITSLQAEVQDLKLKCKLQSEKERLAELRWGSSPLRTKFKEMHNSPSKASGSASVSISR</sequence>
<keyword evidence="1" id="KW-0493">Microtubule</keyword>
<dbReference type="InterPro" id="IPR036961">
    <property type="entry name" value="Kinesin_motor_dom_sf"/>
</dbReference>
<feature type="coiled-coil region" evidence="8">
    <location>
        <begin position="996"/>
        <end position="1037"/>
    </location>
</feature>
<evidence type="ECO:0000259" key="10">
    <source>
        <dbReference type="PROSITE" id="PS50067"/>
    </source>
</evidence>
<keyword evidence="12" id="KW-1185">Reference proteome</keyword>
<feature type="region of interest" description="Disordered" evidence="9">
    <location>
        <begin position="124"/>
        <end position="157"/>
    </location>
</feature>
<accession>A0AAD5WBL7</accession>
<protein>
    <recommendedName>
        <fullName evidence="10">Kinesin motor domain-containing protein</fullName>
    </recommendedName>
</protein>
<feature type="compositionally biased region" description="Polar residues" evidence="9">
    <location>
        <begin position="19"/>
        <end position="33"/>
    </location>
</feature>
<dbReference type="Gene3D" id="3.40.850.10">
    <property type="entry name" value="Kinesin motor domain"/>
    <property type="match status" value="1"/>
</dbReference>
<keyword evidence="5 7" id="KW-0505">Motor protein</keyword>
<dbReference type="PANTHER" id="PTHR37739:SF8">
    <property type="entry name" value="KINESIN-LIKE PROTEIN KIN-12D"/>
    <property type="match status" value="1"/>
</dbReference>
<proteinExistence type="inferred from homology"/>
<feature type="domain" description="Kinesin motor" evidence="10">
    <location>
        <begin position="202"/>
        <end position="539"/>
    </location>
</feature>
<dbReference type="SMART" id="SM00129">
    <property type="entry name" value="KISc"/>
    <property type="match status" value="1"/>
</dbReference>
<feature type="coiled-coil region" evidence="8">
    <location>
        <begin position="2460"/>
        <end position="2487"/>
    </location>
</feature>
<feature type="coiled-coil region" evidence="8">
    <location>
        <begin position="637"/>
        <end position="671"/>
    </location>
</feature>
<evidence type="ECO:0000256" key="2">
    <source>
        <dbReference type="ARBA" id="ARBA00022741"/>
    </source>
</evidence>
<feature type="compositionally biased region" description="Low complexity" evidence="9">
    <location>
        <begin position="2510"/>
        <end position="2524"/>
    </location>
</feature>
<dbReference type="InterPro" id="IPR027417">
    <property type="entry name" value="P-loop_NTPase"/>
</dbReference>
<gene>
    <name evidence="11" type="ORF">LUZ61_014664</name>
</gene>
<evidence type="ECO:0000256" key="6">
    <source>
        <dbReference type="ARBA" id="ARBA00034488"/>
    </source>
</evidence>
<feature type="coiled-coil region" evidence="8">
    <location>
        <begin position="1817"/>
        <end position="1939"/>
    </location>
</feature>
<evidence type="ECO:0000256" key="3">
    <source>
        <dbReference type="ARBA" id="ARBA00022840"/>
    </source>
</evidence>
<name>A0AAD5WBL7_9POAL</name>
<feature type="coiled-coil region" evidence="8">
    <location>
        <begin position="1985"/>
        <end position="2137"/>
    </location>
</feature>
<dbReference type="EMBL" id="JAMRDG010000002">
    <property type="protein sequence ID" value="KAJ3685500.1"/>
    <property type="molecule type" value="Genomic_DNA"/>
</dbReference>
<dbReference type="GO" id="GO:0005874">
    <property type="term" value="C:microtubule"/>
    <property type="evidence" value="ECO:0007669"/>
    <property type="project" value="UniProtKB-KW"/>
</dbReference>
<dbReference type="PRINTS" id="PR00380">
    <property type="entry name" value="KINESINHEAVY"/>
</dbReference>
<keyword evidence="4 8" id="KW-0175">Coiled coil</keyword>
<dbReference type="PROSITE" id="PS00411">
    <property type="entry name" value="KINESIN_MOTOR_1"/>
    <property type="match status" value="1"/>
</dbReference>
<dbReference type="InterPro" id="IPR001752">
    <property type="entry name" value="Kinesin_motor_dom"/>
</dbReference>
<feature type="coiled-coil region" evidence="8">
    <location>
        <begin position="2182"/>
        <end position="2209"/>
    </location>
</feature>
<dbReference type="PROSITE" id="PS50067">
    <property type="entry name" value="KINESIN_MOTOR_2"/>
    <property type="match status" value="1"/>
</dbReference>
<organism evidence="11 12">
    <name type="scientific">Rhynchospora tenuis</name>
    <dbReference type="NCBI Taxonomy" id="198213"/>
    <lineage>
        <taxon>Eukaryota</taxon>
        <taxon>Viridiplantae</taxon>
        <taxon>Streptophyta</taxon>
        <taxon>Embryophyta</taxon>
        <taxon>Tracheophyta</taxon>
        <taxon>Spermatophyta</taxon>
        <taxon>Magnoliopsida</taxon>
        <taxon>Liliopsida</taxon>
        <taxon>Poales</taxon>
        <taxon>Cyperaceae</taxon>
        <taxon>Cyperoideae</taxon>
        <taxon>Rhynchosporeae</taxon>
        <taxon>Rhynchospora</taxon>
    </lineage>
</organism>
<dbReference type="Proteomes" id="UP001210211">
    <property type="component" value="Unassembled WGS sequence"/>
</dbReference>
<comment type="similarity">
    <text evidence="6">Belongs to the TRAFAC class myosin-kinesin ATPase superfamily. Kinesin family. KIN-12 subfamily.</text>
</comment>
<feature type="coiled-coil region" evidence="8">
    <location>
        <begin position="867"/>
        <end position="929"/>
    </location>
</feature>
<evidence type="ECO:0000256" key="1">
    <source>
        <dbReference type="ARBA" id="ARBA00022701"/>
    </source>
</evidence>
<feature type="region of interest" description="Disordered" evidence="9">
    <location>
        <begin position="2137"/>
        <end position="2167"/>
    </location>
</feature>
<feature type="region of interest" description="Disordered" evidence="9">
    <location>
        <begin position="2502"/>
        <end position="2524"/>
    </location>
</feature>
<evidence type="ECO:0000256" key="5">
    <source>
        <dbReference type="ARBA" id="ARBA00023175"/>
    </source>
</evidence>
<feature type="coiled-coil region" evidence="8">
    <location>
        <begin position="2264"/>
        <end position="2430"/>
    </location>
</feature>
<dbReference type="Pfam" id="PF00225">
    <property type="entry name" value="Kinesin"/>
    <property type="match status" value="1"/>
</dbReference>
<dbReference type="InterPro" id="IPR019821">
    <property type="entry name" value="Kinesin_motor_CS"/>
</dbReference>
<feature type="compositionally biased region" description="Polar residues" evidence="9">
    <location>
        <begin position="2148"/>
        <end position="2157"/>
    </location>
</feature>
<evidence type="ECO:0000313" key="12">
    <source>
        <dbReference type="Proteomes" id="UP001210211"/>
    </source>
</evidence>
<dbReference type="FunFam" id="3.40.850.10:FF:000033">
    <property type="entry name" value="Kinesin-like protein KIN-12E"/>
    <property type="match status" value="1"/>
</dbReference>
<evidence type="ECO:0000256" key="8">
    <source>
        <dbReference type="SAM" id="Coils"/>
    </source>
</evidence>
<dbReference type="GO" id="GO:0008017">
    <property type="term" value="F:microtubule binding"/>
    <property type="evidence" value="ECO:0007669"/>
    <property type="project" value="InterPro"/>
</dbReference>
<feature type="region of interest" description="Disordered" evidence="9">
    <location>
        <begin position="1"/>
        <end position="96"/>
    </location>
</feature>
<dbReference type="GO" id="GO:0003777">
    <property type="term" value="F:microtubule motor activity"/>
    <property type="evidence" value="ECO:0007669"/>
    <property type="project" value="InterPro"/>
</dbReference>
<evidence type="ECO:0000256" key="4">
    <source>
        <dbReference type="ARBA" id="ARBA00023054"/>
    </source>
</evidence>
<dbReference type="InterPro" id="IPR044986">
    <property type="entry name" value="KIF15/KIN-12"/>
</dbReference>
<reference evidence="11 12" key="1">
    <citation type="journal article" date="2022" name="Cell">
        <title>Repeat-based holocentromeres influence genome architecture and karyotype evolution.</title>
        <authorList>
            <person name="Hofstatter P.G."/>
            <person name="Thangavel G."/>
            <person name="Lux T."/>
            <person name="Neumann P."/>
            <person name="Vondrak T."/>
            <person name="Novak P."/>
            <person name="Zhang M."/>
            <person name="Costa L."/>
            <person name="Castellani M."/>
            <person name="Scott A."/>
            <person name="Toegelov H."/>
            <person name="Fuchs J."/>
            <person name="Mata-Sucre Y."/>
            <person name="Dias Y."/>
            <person name="Vanzela A.L.L."/>
            <person name="Huettel B."/>
            <person name="Almeida C.C.S."/>
            <person name="Simkova H."/>
            <person name="Souza G."/>
            <person name="Pedrosa-Harand A."/>
            <person name="Macas J."/>
            <person name="Mayer K.F.X."/>
            <person name="Houben A."/>
            <person name="Marques A."/>
        </authorList>
    </citation>
    <scope>NUCLEOTIDE SEQUENCE [LARGE SCALE GENOMIC DNA]</scope>
    <source>
        <strain evidence="11">RhyTen1mFocal</strain>
    </source>
</reference>
<dbReference type="SUPFAM" id="SSF52540">
    <property type="entry name" value="P-loop containing nucleoside triphosphate hydrolases"/>
    <property type="match status" value="1"/>
</dbReference>
<feature type="compositionally biased region" description="Low complexity" evidence="9">
    <location>
        <begin position="128"/>
        <end position="140"/>
    </location>
</feature>
<evidence type="ECO:0000256" key="7">
    <source>
        <dbReference type="PROSITE-ProRule" id="PRU00283"/>
    </source>
</evidence>
<feature type="coiled-coil region" evidence="8">
    <location>
        <begin position="1285"/>
        <end position="1404"/>
    </location>
</feature>